<dbReference type="PANTHER" id="PTHR36448">
    <property type="entry name" value="BLR7373 PROTEIN"/>
    <property type="match status" value="1"/>
</dbReference>
<dbReference type="PIRSF" id="PIRSF019307">
    <property type="entry name" value="UCP019307"/>
    <property type="match status" value="1"/>
</dbReference>
<dbReference type="InterPro" id="IPR014500">
    <property type="entry name" value="UCP019307_cupin"/>
</dbReference>
<proteinExistence type="predicted"/>
<comment type="caution">
    <text evidence="1">The sequence shown here is derived from an EMBL/GenBank/DDBJ whole genome shotgun (WGS) entry which is preliminary data.</text>
</comment>
<dbReference type="SUPFAM" id="SSF51182">
    <property type="entry name" value="RmlC-like cupins"/>
    <property type="match status" value="1"/>
</dbReference>
<evidence type="ECO:0000313" key="2">
    <source>
        <dbReference type="Proteomes" id="UP001241472"/>
    </source>
</evidence>
<dbReference type="CDD" id="cd02219">
    <property type="entry name" value="cupin_YjlB-like"/>
    <property type="match status" value="1"/>
</dbReference>
<accession>A0ABT9PZF2</accession>
<protein>
    <submittedName>
        <fullName evidence="1">Uncharacterized protein YjlB</fullName>
    </submittedName>
</protein>
<dbReference type="Gene3D" id="2.60.120.10">
    <property type="entry name" value="Jelly Rolls"/>
    <property type="match status" value="1"/>
</dbReference>
<dbReference type="InterPro" id="IPR047121">
    <property type="entry name" value="YjiB-like"/>
</dbReference>
<reference evidence="1 2" key="1">
    <citation type="submission" date="2023-07" db="EMBL/GenBank/DDBJ databases">
        <title>Sorghum-associated microbial communities from plants grown in Nebraska, USA.</title>
        <authorList>
            <person name="Schachtman D."/>
        </authorList>
    </citation>
    <scope>NUCLEOTIDE SEQUENCE [LARGE SCALE GENOMIC DNA]</scope>
    <source>
        <strain evidence="1 2">DS1307</strain>
    </source>
</reference>
<evidence type="ECO:0000313" key="1">
    <source>
        <dbReference type="EMBL" id="MDP9839863.1"/>
    </source>
</evidence>
<dbReference type="InterPro" id="IPR011051">
    <property type="entry name" value="RmlC_Cupin_sf"/>
</dbReference>
<keyword evidence="2" id="KW-1185">Reference proteome</keyword>
<gene>
    <name evidence="1" type="ORF">J2T09_004643</name>
</gene>
<dbReference type="RefSeq" id="WP_306838926.1">
    <property type="nucleotide sequence ID" value="NZ_JAUSRF010000020.1"/>
</dbReference>
<dbReference type="InterPro" id="IPR014710">
    <property type="entry name" value="RmlC-like_jellyroll"/>
</dbReference>
<dbReference type="Proteomes" id="UP001241472">
    <property type="component" value="Unassembled WGS sequence"/>
</dbReference>
<dbReference type="EMBL" id="JAUSRF010000020">
    <property type="protein sequence ID" value="MDP9839863.1"/>
    <property type="molecule type" value="Genomic_DNA"/>
</dbReference>
<sequence>MMARQIIFPASEWVPNNPRFPVLVYKVALTDTTSFKNLFSSNGWSGIWTNGVFDYQHYHSAAHEVLGISRGHATLLIGGPGGEAISVEQGDCLLLPAGTGHRNLDCSDDFQVIGSYPPGQQADILTSAATAQQLSAIRSLPRPETDPVTGASGGLIECWDDTVPSD</sequence>
<name>A0ABT9PZF2_9HYPH</name>
<organism evidence="1 2">
    <name type="scientific">Neorhizobium huautlense</name>
    <dbReference type="NCBI Taxonomy" id="67774"/>
    <lineage>
        <taxon>Bacteria</taxon>
        <taxon>Pseudomonadati</taxon>
        <taxon>Pseudomonadota</taxon>
        <taxon>Alphaproteobacteria</taxon>
        <taxon>Hyphomicrobiales</taxon>
        <taxon>Rhizobiaceae</taxon>
        <taxon>Rhizobium/Agrobacterium group</taxon>
        <taxon>Neorhizobium</taxon>
    </lineage>
</organism>
<dbReference type="PANTHER" id="PTHR36448:SF2">
    <property type="entry name" value="CUPIN TYPE-1 DOMAIN-CONTAINING PROTEIN"/>
    <property type="match status" value="1"/>
</dbReference>